<accession>A0ABQ4MU85</accession>
<name>A0ABQ4MU85_9BACL</name>
<evidence type="ECO:0000313" key="3">
    <source>
        <dbReference type="EMBL" id="GIP59470.1"/>
    </source>
</evidence>
<sequence>MLKKKRIFIGMMAGMGRVNRCLPIALKLRDMGHEVAFTIWGNAGAAMEELGFEAIPIPPIPEPKGQTFDPDFADFHQFLAMMGYADAVYMKNELESRLGVTSAFKPDLVLTDSSLSAAFIARKLGIPLVSIHQSCSLPGGVPFNPEAAARPIENGAGHASDAFDAGNAVTEALNETLALHGLEQSDNVLAFLAGDLAIVPSIPEFDPVDPRVLSIPLEYVGPIVWRDDSVAGLPQSWLAEERSMAGKRRVFVYTSRLVEWGVESGGHIFREVVHALGHTSTEILIATGFNPLEGDQEKIPPNVSFATYVSGVMAAERSDIMIHHGGHGSCMTTLLTGTPSLMIPTWAEREFNARQLQQIGGGRMIRPYEMTGQRLAEMVDKMLGGGALEQARTLRDSIASRNYGGAERAAALINELL</sequence>
<dbReference type="EMBL" id="BOSM01000005">
    <property type="protein sequence ID" value="GIP59470.1"/>
    <property type="molecule type" value="Genomic_DNA"/>
</dbReference>
<protein>
    <submittedName>
        <fullName evidence="3">Glycosyl transferase</fullName>
    </submittedName>
</protein>
<gene>
    <name evidence="3" type="ORF">J15TS10_32840</name>
</gene>
<comment type="caution">
    <text evidence="3">The sequence shown here is derived from an EMBL/GenBank/DDBJ whole genome shotgun (WGS) entry which is preliminary data.</text>
</comment>
<keyword evidence="3" id="KW-0808">Transferase</keyword>
<dbReference type="Gene3D" id="3.40.50.2000">
    <property type="entry name" value="Glycogen Phosphorylase B"/>
    <property type="match status" value="2"/>
</dbReference>
<keyword evidence="4" id="KW-1185">Reference proteome</keyword>
<evidence type="ECO:0000256" key="1">
    <source>
        <dbReference type="ARBA" id="ARBA00023136"/>
    </source>
</evidence>
<dbReference type="InterPro" id="IPR002213">
    <property type="entry name" value="UDP_glucos_trans"/>
</dbReference>
<dbReference type="GO" id="GO:0016740">
    <property type="term" value="F:transferase activity"/>
    <property type="evidence" value="ECO:0007669"/>
    <property type="project" value="UniProtKB-KW"/>
</dbReference>
<proteinExistence type="predicted"/>
<dbReference type="PANTHER" id="PTHR21015:SF22">
    <property type="entry name" value="GLYCOSYLTRANSFERASE"/>
    <property type="match status" value="1"/>
</dbReference>
<organism evidence="3 4">
    <name type="scientific">Paenibacillus woosongensis</name>
    <dbReference type="NCBI Taxonomy" id="307580"/>
    <lineage>
        <taxon>Bacteria</taxon>
        <taxon>Bacillati</taxon>
        <taxon>Bacillota</taxon>
        <taxon>Bacilli</taxon>
        <taxon>Bacillales</taxon>
        <taxon>Paenibacillaceae</taxon>
        <taxon>Paenibacillus</taxon>
    </lineage>
</organism>
<dbReference type="PANTHER" id="PTHR21015">
    <property type="entry name" value="UDP-N-ACETYLGLUCOSAMINE--N-ACETYLMURAMYL-(PENTAPEPTIDE) PYROPHOSPHORYL-UNDECAPRENOL N-ACETYLGLUCOSAMINE TRANSFERASE 1"/>
    <property type="match status" value="1"/>
</dbReference>
<dbReference type="Pfam" id="PF06722">
    <property type="entry name" value="EryCIII-like_C"/>
    <property type="match status" value="1"/>
</dbReference>
<keyword evidence="1" id="KW-0472">Membrane</keyword>
<reference evidence="3 4" key="1">
    <citation type="submission" date="2021-03" db="EMBL/GenBank/DDBJ databases">
        <title>Antimicrobial resistance genes in bacteria isolated from Japanese honey, and their potential for conferring macrolide and lincosamide resistance in the American foulbrood pathogen Paenibacillus larvae.</title>
        <authorList>
            <person name="Okamoto M."/>
            <person name="Kumagai M."/>
            <person name="Kanamori H."/>
            <person name="Takamatsu D."/>
        </authorList>
    </citation>
    <scope>NUCLEOTIDE SEQUENCE [LARGE SCALE GENOMIC DNA]</scope>
    <source>
        <strain evidence="3 4">J15TS10</strain>
    </source>
</reference>
<evidence type="ECO:0000313" key="4">
    <source>
        <dbReference type="Proteomes" id="UP000681290"/>
    </source>
</evidence>
<dbReference type="CDD" id="cd03784">
    <property type="entry name" value="GT1_Gtf-like"/>
    <property type="match status" value="1"/>
</dbReference>
<dbReference type="SUPFAM" id="SSF53756">
    <property type="entry name" value="UDP-Glycosyltransferase/glycogen phosphorylase"/>
    <property type="match status" value="1"/>
</dbReference>
<feature type="domain" description="Erythromycin biosynthesis protein CIII-like C-terminal" evidence="2">
    <location>
        <begin position="271"/>
        <end position="401"/>
    </location>
</feature>
<evidence type="ECO:0000259" key="2">
    <source>
        <dbReference type="Pfam" id="PF06722"/>
    </source>
</evidence>
<dbReference type="Proteomes" id="UP000681290">
    <property type="component" value="Unassembled WGS sequence"/>
</dbReference>
<dbReference type="InterPro" id="IPR010610">
    <property type="entry name" value="EryCIII-like_C"/>
</dbReference>